<sequence length="441" mass="49550">MKIWLEEIKTVFKECDDFFLQHDYLYNQPVILFGLSTLIDIPQTKKLIEINLNMPKYSLQEVIDHHLVKVAREQNNIIDAILEGKIILYIPDFEKYMIMEVISKSLNRSIELPTNENVIQDALDSFIEDIDTNIGIIRKHFRTKFLITKVISTGIEQEKKIALLGLEAHVNQNLMRKIETQLKEKHDQEIHNAQSLVKTLGFSAWDIVPKYKSTEIPTEVIASLKKGKVVLIIDDFPFALIFPNFLWDMFTTENERNLPIPLMLFIRVLRVIGVIVATLMPGLYVALVSVNPEVLQLELGLSIAQSREGVPYPALVEVLMMLVILELILEASVRLPKSIGPTLTMVGGIILGQAIISAKLVSNLLTIVVAGTTIANATVVGIQNHLMLRLLKYVIVILAAIYGVLGIIVGTVLICAYFASINVYGISYLDYQVSKDESNNG</sequence>
<dbReference type="InterPro" id="IPR050768">
    <property type="entry name" value="UPF0353/GerABKA_families"/>
</dbReference>
<reference evidence="4 5" key="1">
    <citation type="submission" date="2019-12" db="EMBL/GenBank/DDBJ databases">
        <title>Whole-genome analyses of novel actinobacteria.</title>
        <authorList>
            <person name="Sahin N."/>
            <person name="Saygin H."/>
        </authorList>
    </citation>
    <scope>NUCLEOTIDE SEQUENCE [LARGE SCALE GENOMIC DNA]</scope>
    <source>
        <strain evidence="4 5">KC615</strain>
    </source>
</reference>
<dbReference type="PANTHER" id="PTHR22550:SF5">
    <property type="entry name" value="LEUCINE ZIPPER PROTEIN 4"/>
    <property type="match status" value="1"/>
</dbReference>
<comment type="caution">
    <text evidence="4">The sequence shown here is derived from an EMBL/GenBank/DDBJ whole genome shotgun (WGS) entry which is preliminary data.</text>
</comment>
<feature type="transmembrane region" description="Helical" evidence="3">
    <location>
        <begin position="341"/>
        <end position="358"/>
    </location>
</feature>
<dbReference type="RefSeq" id="WP_160803191.1">
    <property type="nucleotide sequence ID" value="NZ_WUUL01000020.1"/>
</dbReference>
<evidence type="ECO:0000313" key="4">
    <source>
        <dbReference type="EMBL" id="MXQ55839.1"/>
    </source>
</evidence>
<evidence type="ECO:0000313" key="5">
    <source>
        <dbReference type="Proteomes" id="UP000430692"/>
    </source>
</evidence>
<keyword evidence="3" id="KW-1133">Transmembrane helix</keyword>
<accession>A0A6I4VVC8</accession>
<dbReference type="InterPro" id="IPR004995">
    <property type="entry name" value="Spore_Ger"/>
</dbReference>
<name>A0A6I4VVC8_9BACL</name>
<gene>
    <name evidence="4" type="ORF">GSM42_19340</name>
</gene>
<dbReference type="PANTHER" id="PTHR22550">
    <property type="entry name" value="SPORE GERMINATION PROTEIN"/>
    <property type="match status" value="1"/>
</dbReference>
<feature type="transmembrane region" description="Helical" evidence="3">
    <location>
        <begin position="310"/>
        <end position="329"/>
    </location>
</feature>
<dbReference type="PIRSF" id="PIRSF005690">
    <property type="entry name" value="GerBA"/>
    <property type="match status" value="1"/>
</dbReference>
<keyword evidence="3" id="KW-0812">Transmembrane</keyword>
<dbReference type="Proteomes" id="UP000430692">
    <property type="component" value="Unassembled WGS sequence"/>
</dbReference>
<comment type="similarity">
    <text evidence="1">Belongs to the GerABKA family.</text>
</comment>
<dbReference type="EMBL" id="WUUL01000020">
    <property type="protein sequence ID" value="MXQ55839.1"/>
    <property type="molecule type" value="Genomic_DNA"/>
</dbReference>
<evidence type="ECO:0000256" key="2">
    <source>
        <dbReference type="ARBA" id="ARBA00023136"/>
    </source>
</evidence>
<feature type="transmembrane region" description="Helical" evidence="3">
    <location>
        <begin position="394"/>
        <end position="419"/>
    </location>
</feature>
<protein>
    <submittedName>
        <fullName evidence="4">Spore gernimation protein GerA</fullName>
    </submittedName>
</protein>
<evidence type="ECO:0000256" key="3">
    <source>
        <dbReference type="SAM" id="Phobius"/>
    </source>
</evidence>
<dbReference type="Pfam" id="PF03323">
    <property type="entry name" value="GerA"/>
    <property type="match status" value="1"/>
</dbReference>
<keyword evidence="5" id="KW-1185">Reference proteome</keyword>
<evidence type="ECO:0000256" key="1">
    <source>
        <dbReference type="ARBA" id="ARBA00005278"/>
    </source>
</evidence>
<feature type="transmembrane region" description="Helical" evidence="3">
    <location>
        <begin position="268"/>
        <end position="290"/>
    </location>
</feature>
<dbReference type="GO" id="GO:0009847">
    <property type="term" value="P:spore germination"/>
    <property type="evidence" value="ECO:0007669"/>
    <property type="project" value="InterPro"/>
</dbReference>
<keyword evidence="2 3" id="KW-0472">Membrane</keyword>
<feature type="transmembrane region" description="Helical" evidence="3">
    <location>
        <begin position="364"/>
        <end position="382"/>
    </location>
</feature>
<dbReference type="AlphaFoldDB" id="A0A6I4VVC8"/>
<proteinExistence type="inferred from homology"/>
<organism evidence="4 5">
    <name type="scientific">Shimazuella alba</name>
    <dbReference type="NCBI Taxonomy" id="2690964"/>
    <lineage>
        <taxon>Bacteria</taxon>
        <taxon>Bacillati</taxon>
        <taxon>Bacillota</taxon>
        <taxon>Bacilli</taxon>
        <taxon>Bacillales</taxon>
        <taxon>Thermoactinomycetaceae</taxon>
        <taxon>Shimazuella</taxon>
    </lineage>
</organism>
<dbReference type="GO" id="GO:0016020">
    <property type="term" value="C:membrane"/>
    <property type="evidence" value="ECO:0007669"/>
    <property type="project" value="InterPro"/>
</dbReference>